<dbReference type="CDD" id="cd12291">
    <property type="entry name" value="RRM1_La"/>
    <property type="match status" value="1"/>
</dbReference>
<sequence length="532" mass="59330">MPSGSAASFVLVPLSPSDRTSGTGGRWGLAVTSAPRRRGQPGRPATGMCSVARRARRDGASPLPRLQMECVAYGSFAFEKLCASSEMLSFLCGSRSRGDFVGSVPALTIAGGLMDLRMRLTFIGSVRTQGYRGQLNETRNAGNVNKGSPKGTNTKRDADRKRLRSITDKPEHCIRFTVRLASLSNQVHRSNYSPECRRMACQPAPIQGCAVLNDEIREKIVKQLEYYFGDLNLTRDKFLREKIKSGFGWVDIDVLLTFKKLRSLTENKEDIADAILNSASPLLEVHKDGTLVRRCRDHPLPANSEEVWKKTDERTVFVKGFPLTISIDELLEFFGQFGQCIDVYMRRRKKKFIGSVFATFATKDEADAFLARDSVKFEELKLMRAPKQTHHALRLLEDAKFEAIAVCSKELKFVPGCLMRVTGIDKATKWKTLKEALTPYAEVAFVDYCRCEGEAVLRFVEKGSARAVLAKLEEQGEGLTIDGQSVTANALEGGEEVEYWKKLAAIKQKLRGRRGRSRSKSVQSGKKRKIHG</sequence>
<dbReference type="SUPFAM" id="SSF46785">
    <property type="entry name" value="Winged helix' DNA-binding domain"/>
    <property type="match status" value="1"/>
</dbReference>
<evidence type="ECO:0000256" key="1">
    <source>
        <dbReference type="ARBA" id="ARBA00004123"/>
    </source>
</evidence>
<dbReference type="InterPro" id="IPR000504">
    <property type="entry name" value="RRM_dom"/>
</dbReference>
<dbReference type="SMART" id="SM00715">
    <property type="entry name" value="LA"/>
    <property type="match status" value="1"/>
</dbReference>
<feature type="domain" description="XRRM" evidence="8">
    <location>
        <begin position="412"/>
        <end position="532"/>
    </location>
</feature>
<organism evidence="9 10">
    <name type="scientific">Rhipicephalus microplus</name>
    <name type="common">Cattle tick</name>
    <name type="synonym">Boophilus microplus</name>
    <dbReference type="NCBI Taxonomy" id="6941"/>
    <lineage>
        <taxon>Eukaryota</taxon>
        <taxon>Metazoa</taxon>
        <taxon>Ecdysozoa</taxon>
        <taxon>Arthropoda</taxon>
        <taxon>Chelicerata</taxon>
        <taxon>Arachnida</taxon>
        <taxon>Acari</taxon>
        <taxon>Parasitiformes</taxon>
        <taxon>Ixodida</taxon>
        <taxon>Ixodoidea</taxon>
        <taxon>Ixodidae</taxon>
        <taxon>Rhipicephalinae</taxon>
        <taxon>Rhipicephalus</taxon>
        <taxon>Boophilus</taxon>
    </lineage>
</organism>
<dbReference type="PROSITE" id="PS51939">
    <property type="entry name" value="XRRM"/>
    <property type="match status" value="1"/>
</dbReference>
<evidence type="ECO:0000313" key="10">
    <source>
        <dbReference type="Proteomes" id="UP000821866"/>
    </source>
</evidence>
<evidence type="ECO:0000256" key="2">
    <source>
        <dbReference type="ARBA" id="ARBA00022884"/>
    </source>
</evidence>
<reference evidence="9" key="2">
    <citation type="submission" date="2021-09" db="EMBL/GenBank/DDBJ databases">
        <authorList>
            <person name="Jia N."/>
            <person name="Wang J."/>
            <person name="Shi W."/>
            <person name="Du L."/>
            <person name="Sun Y."/>
            <person name="Zhan W."/>
            <person name="Jiang J."/>
            <person name="Wang Q."/>
            <person name="Zhang B."/>
            <person name="Ji P."/>
            <person name="Sakyi L.B."/>
            <person name="Cui X."/>
            <person name="Yuan T."/>
            <person name="Jiang B."/>
            <person name="Yang W."/>
            <person name="Lam T.T.-Y."/>
            <person name="Chang Q."/>
            <person name="Ding S."/>
            <person name="Wang X."/>
            <person name="Zhu J."/>
            <person name="Ruan X."/>
            <person name="Zhao L."/>
            <person name="Wei J."/>
            <person name="Que T."/>
            <person name="Du C."/>
            <person name="Cheng J."/>
            <person name="Dai P."/>
            <person name="Han X."/>
            <person name="Huang E."/>
            <person name="Gao Y."/>
            <person name="Liu J."/>
            <person name="Shao H."/>
            <person name="Ye R."/>
            <person name="Li L."/>
            <person name="Wei W."/>
            <person name="Wang X."/>
            <person name="Wang C."/>
            <person name="Huo Q."/>
            <person name="Li W."/>
            <person name="Guo W."/>
            <person name="Chen H."/>
            <person name="Chen S."/>
            <person name="Zhou L."/>
            <person name="Zhou L."/>
            <person name="Ni X."/>
            <person name="Tian J."/>
            <person name="Zhou Y."/>
            <person name="Sheng Y."/>
            <person name="Liu T."/>
            <person name="Pan Y."/>
            <person name="Xia L."/>
            <person name="Li J."/>
            <person name="Zhao F."/>
            <person name="Cao W."/>
        </authorList>
    </citation>
    <scope>NUCLEOTIDE SEQUENCE</scope>
    <source>
        <strain evidence="9">Rmic-2018</strain>
        <tissue evidence="9">Larvae</tissue>
    </source>
</reference>
<feature type="domain" description="HTH La-type RNA-binding" evidence="7">
    <location>
        <begin position="210"/>
        <end position="302"/>
    </location>
</feature>
<dbReference type="SUPFAM" id="SSF54928">
    <property type="entry name" value="RNA-binding domain, RBD"/>
    <property type="match status" value="1"/>
</dbReference>
<reference evidence="9" key="1">
    <citation type="journal article" date="2020" name="Cell">
        <title>Large-Scale Comparative Analyses of Tick Genomes Elucidate Their Genetic Diversity and Vector Capacities.</title>
        <authorList>
            <consortium name="Tick Genome and Microbiome Consortium (TIGMIC)"/>
            <person name="Jia N."/>
            <person name="Wang J."/>
            <person name="Shi W."/>
            <person name="Du L."/>
            <person name="Sun Y."/>
            <person name="Zhan W."/>
            <person name="Jiang J.F."/>
            <person name="Wang Q."/>
            <person name="Zhang B."/>
            <person name="Ji P."/>
            <person name="Bell-Sakyi L."/>
            <person name="Cui X.M."/>
            <person name="Yuan T.T."/>
            <person name="Jiang B.G."/>
            <person name="Yang W.F."/>
            <person name="Lam T.T."/>
            <person name="Chang Q.C."/>
            <person name="Ding S.J."/>
            <person name="Wang X.J."/>
            <person name="Zhu J.G."/>
            <person name="Ruan X.D."/>
            <person name="Zhao L."/>
            <person name="Wei J.T."/>
            <person name="Ye R.Z."/>
            <person name="Que T.C."/>
            <person name="Du C.H."/>
            <person name="Zhou Y.H."/>
            <person name="Cheng J.X."/>
            <person name="Dai P.F."/>
            <person name="Guo W.B."/>
            <person name="Han X.H."/>
            <person name="Huang E.J."/>
            <person name="Li L.F."/>
            <person name="Wei W."/>
            <person name="Gao Y.C."/>
            <person name="Liu J.Z."/>
            <person name="Shao H.Z."/>
            <person name="Wang X."/>
            <person name="Wang C.C."/>
            <person name="Yang T.C."/>
            <person name="Huo Q.B."/>
            <person name="Li W."/>
            <person name="Chen H.Y."/>
            <person name="Chen S.E."/>
            <person name="Zhou L.G."/>
            <person name="Ni X.B."/>
            <person name="Tian J.H."/>
            <person name="Sheng Y."/>
            <person name="Liu T."/>
            <person name="Pan Y.S."/>
            <person name="Xia L.Y."/>
            <person name="Li J."/>
            <person name="Zhao F."/>
            <person name="Cao W.C."/>
        </authorList>
    </citation>
    <scope>NUCLEOTIDE SEQUENCE</scope>
    <source>
        <strain evidence="9">Rmic-2018</strain>
    </source>
</reference>
<dbReference type="InterPro" id="IPR002344">
    <property type="entry name" value="Lupus_La"/>
</dbReference>
<evidence type="ECO:0000256" key="3">
    <source>
        <dbReference type="ARBA" id="ARBA00023242"/>
    </source>
</evidence>
<proteinExistence type="predicted"/>
<keyword evidence="10" id="KW-1185">Reference proteome</keyword>
<dbReference type="CDD" id="cd12541">
    <property type="entry name" value="RRM2_La"/>
    <property type="match status" value="1"/>
</dbReference>
<dbReference type="InterPro" id="IPR036390">
    <property type="entry name" value="WH_DNA-bd_sf"/>
</dbReference>
<dbReference type="InterPro" id="IPR006630">
    <property type="entry name" value="La_HTH"/>
</dbReference>
<dbReference type="PRINTS" id="PR00302">
    <property type="entry name" value="LUPUSLA"/>
</dbReference>
<feature type="region of interest" description="Disordered" evidence="5">
    <location>
        <begin position="511"/>
        <end position="532"/>
    </location>
</feature>
<protein>
    <submittedName>
        <fullName evidence="9">Uncharacterized protein</fullName>
    </submittedName>
</protein>
<dbReference type="InterPro" id="IPR035979">
    <property type="entry name" value="RBD_domain_sf"/>
</dbReference>
<gene>
    <name evidence="9" type="ORF">HPB51_003789</name>
</gene>
<feature type="domain" description="RRM" evidence="6">
    <location>
        <begin position="314"/>
        <end position="387"/>
    </location>
</feature>
<name>A0A9J6EXI4_RHIMP</name>
<dbReference type="EMBL" id="JABSTU010000001">
    <property type="protein sequence ID" value="KAH8038869.1"/>
    <property type="molecule type" value="Genomic_DNA"/>
</dbReference>
<dbReference type="GO" id="GO:0003729">
    <property type="term" value="F:mRNA binding"/>
    <property type="evidence" value="ECO:0007669"/>
    <property type="project" value="TreeGrafter"/>
</dbReference>
<dbReference type="GO" id="GO:0008033">
    <property type="term" value="P:tRNA processing"/>
    <property type="evidence" value="ECO:0007669"/>
    <property type="project" value="TreeGrafter"/>
</dbReference>
<dbReference type="PANTHER" id="PTHR22792">
    <property type="entry name" value="LUPUS LA PROTEIN-RELATED"/>
    <property type="match status" value="1"/>
</dbReference>
<keyword evidence="3" id="KW-0539">Nucleus</keyword>
<dbReference type="PANTHER" id="PTHR22792:SF166">
    <property type="entry name" value="LUPUS LA PROTEIN HOMOLOG"/>
    <property type="match status" value="1"/>
</dbReference>
<accession>A0A9J6EXI4</accession>
<evidence type="ECO:0000259" key="6">
    <source>
        <dbReference type="PROSITE" id="PS50102"/>
    </source>
</evidence>
<dbReference type="GO" id="GO:0005634">
    <property type="term" value="C:nucleus"/>
    <property type="evidence" value="ECO:0007669"/>
    <property type="project" value="UniProtKB-SubCell"/>
</dbReference>
<evidence type="ECO:0000256" key="4">
    <source>
        <dbReference type="PROSITE-ProRule" id="PRU00332"/>
    </source>
</evidence>
<keyword evidence="2 4" id="KW-0694">RNA-binding</keyword>
<evidence type="ECO:0000259" key="8">
    <source>
        <dbReference type="PROSITE" id="PS51939"/>
    </source>
</evidence>
<dbReference type="Proteomes" id="UP000821866">
    <property type="component" value="Chromosome 1"/>
</dbReference>
<dbReference type="Pfam" id="PF05383">
    <property type="entry name" value="La"/>
    <property type="match status" value="1"/>
</dbReference>
<dbReference type="AlphaFoldDB" id="A0A9J6EXI4"/>
<dbReference type="InterPro" id="IPR014886">
    <property type="entry name" value="La_xRRM"/>
</dbReference>
<dbReference type="PROSITE" id="PS50961">
    <property type="entry name" value="HTH_LA"/>
    <property type="match status" value="1"/>
</dbReference>
<dbReference type="GO" id="GO:0010494">
    <property type="term" value="C:cytoplasmic stress granule"/>
    <property type="evidence" value="ECO:0007669"/>
    <property type="project" value="TreeGrafter"/>
</dbReference>
<dbReference type="InterPro" id="IPR045180">
    <property type="entry name" value="La_dom_prot"/>
</dbReference>
<dbReference type="GO" id="GO:0005829">
    <property type="term" value="C:cytosol"/>
    <property type="evidence" value="ECO:0007669"/>
    <property type="project" value="TreeGrafter"/>
</dbReference>
<dbReference type="VEuPathDB" id="VectorBase:LOC119159926"/>
<dbReference type="PROSITE" id="PS50102">
    <property type="entry name" value="RRM"/>
    <property type="match status" value="1"/>
</dbReference>
<dbReference type="InterPro" id="IPR036388">
    <property type="entry name" value="WH-like_DNA-bd_sf"/>
</dbReference>
<dbReference type="Gene3D" id="3.30.70.330">
    <property type="match status" value="2"/>
</dbReference>
<feature type="region of interest" description="Disordered" evidence="5">
    <location>
        <begin position="134"/>
        <end position="161"/>
    </location>
</feature>
<dbReference type="Gene3D" id="1.10.10.10">
    <property type="entry name" value="Winged helix-like DNA-binding domain superfamily/Winged helix DNA-binding domain"/>
    <property type="match status" value="1"/>
</dbReference>
<dbReference type="Pfam" id="PF08777">
    <property type="entry name" value="RRM_3"/>
    <property type="match status" value="1"/>
</dbReference>
<dbReference type="GO" id="GO:0045727">
    <property type="term" value="P:positive regulation of translation"/>
    <property type="evidence" value="ECO:0007669"/>
    <property type="project" value="TreeGrafter"/>
</dbReference>
<dbReference type="InterPro" id="IPR012677">
    <property type="entry name" value="Nucleotide-bd_a/b_plait_sf"/>
</dbReference>
<dbReference type="Pfam" id="PF00076">
    <property type="entry name" value="RRM_1"/>
    <property type="match status" value="1"/>
</dbReference>
<comment type="subcellular location">
    <subcellularLocation>
        <location evidence="1">Nucleus</location>
    </subcellularLocation>
</comment>
<comment type="caution">
    <text evidence="9">The sequence shown here is derived from an EMBL/GenBank/DDBJ whole genome shotgun (WGS) entry which is preliminary data.</text>
</comment>
<evidence type="ECO:0000256" key="5">
    <source>
        <dbReference type="SAM" id="MobiDB-lite"/>
    </source>
</evidence>
<evidence type="ECO:0000313" key="9">
    <source>
        <dbReference type="EMBL" id="KAH8038869.1"/>
    </source>
</evidence>
<dbReference type="GO" id="GO:1990904">
    <property type="term" value="C:ribonucleoprotein complex"/>
    <property type="evidence" value="ECO:0007669"/>
    <property type="project" value="UniProtKB-UniRule"/>
</dbReference>
<evidence type="ECO:0000259" key="7">
    <source>
        <dbReference type="PROSITE" id="PS50961"/>
    </source>
</evidence>
<feature type="compositionally biased region" description="Polar residues" evidence="5">
    <location>
        <begin position="135"/>
        <end position="152"/>
    </location>
</feature>
<dbReference type="SMART" id="SM00360">
    <property type="entry name" value="RRM"/>
    <property type="match status" value="2"/>
</dbReference>